<evidence type="ECO:0000256" key="1">
    <source>
        <dbReference type="ARBA" id="ARBA00001971"/>
    </source>
</evidence>
<evidence type="ECO:0000313" key="12">
    <source>
        <dbReference type="Proteomes" id="UP001521209"/>
    </source>
</evidence>
<keyword evidence="12" id="KW-1185">Reference proteome</keyword>
<proteinExistence type="predicted"/>
<comment type="caution">
    <text evidence="11">The sequence shown here is derived from an EMBL/GenBank/DDBJ whole genome shotgun (WGS) entry which is preliminary data.</text>
</comment>
<keyword evidence="4" id="KW-0349">Heme</keyword>
<dbReference type="Pfam" id="PF01127">
    <property type="entry name" value="Sdh_cyt"/>
    <property type="match status" value="1"/>
</dbReference>
<keyword evidence="7 10" id="KW-1133">Transmembrane helix</keyword>
<evidence type="ECO:0000313" key="11">
    <source>
        <dbReference type="EMBL" id="MCF3948657.1"/>
    </source>
</evidence>
<feature type="transmembrane region" description="Helical" evidence="10">
    <location>
        <begin position="51"/>
        <end position="73"/>
    </location>
</feature>
<dbReference type="SUPFAM" id="SSF81343">
    <property type="entry name" value="Fumarate reductase respiratory complex transmembrane subunits"/>
    <property type="match status" value="1"/>
</dbReference>
<evidence type="ECO:0000256" key="2">
    <source>
        <dbReference type="ARBA" id="ARBA00004050"/>
    </source>
</evidence>
<protein>
    <submittedName>
        <fullName evidence="11">Succinate dehydrogenase</fullName>
    </submittedName>
</protein>
<reference evidence="11 12" key="1">
    <citation type="submission" date="2022-01" db="EMBL/GenBank/DDBJ databases">
        <authorList>
            <person name="Won M."/>
            <person name="Kim S.-J."/>
            <person name="Kwon S.-W."/>
        </authorList>
    </citation>
    <scope>NUCLEOTIDE SEQUENCE [LARGE SCALE GENOMIC DNA]</scope>
    <source>
        <strain evidence="11 12">KCTC 23505</strain>
    </source>
</reference>
<dbReference type="RefSeq" id="WP_235705970.1">
    <property type="nucleotide sequence ID" value="NZ_JAKGBZ010000067.1"/>
</dbReference>
<dbReference type="InterPro" id="IPR034804">
    <property type="entry name" value="SQR/QFR_C/D"/>
</dbReference>
<dbReference type="Gene3D" id="1.20.1300.10">
    <property type="entry name" value="Fumarate reductase/succinate dehydrogenase, transmembrane subunit"/>
    <property type="match status" value="1"/>
</dbReference>
<evidence type="ECO:0000256" key="5">
    <source>
        <dbReference type="ARBA" id="ARBA00022692"/>
    </source>
</evidence>
<evidence type="ECO:0000256" key="10">
    <source>
        <dbReference type="SAM" id="Phobius"/>
    </source>
</evidence>
<evidence type="ECO:0000256" key="9">
    <source>
        <dbReference type="ARBA" id="ARBA00023136"/>
    </source>
</evidence>
<comment type="cofactor">
    <cofactor evidence="1">
        <name>heme</name>
        <dbReference type="ChEBI" id="CHEBI:30413"/>
    </cofactor>
</comment>
<evidence type="ECO:0000256" key="7">
    <source>
        <dbReference type="ARBA" id="ARBA00022989"/>
    </source>
</evidence>
<accession>A0ABS9E4W7</accession>
<keyword evidence="6" id="KW-0479">Metal-binding</keyword>
<evidence type="ECO:0000256" key="8">
    <source>
        <dbReference type="ARBA" id="ARBA00023004"/>
    </source>
</evidence>
<evidence type="ECO:0000256" key="4">
    <source>
        <dbReference type="ARBA" id="ARBA00022617"/>
    </source>
</evidence>
<feature type="transmembrane region" description="Helical" evidence="10">
    <location>
        <begin position="12"/>
        <end position="31"/>
    </location>
</feature>
<comment type="subcellular location">
    <subcellularLocation>
        <location evidence="3">Membrane</location>
    </subcellularLocation>
</comment>
<keyword evidence="5 10" id="KW-0812">Transmembrane</keyword>
<feature type="transmembrane region" description="Helical" evidence="10">
    <location>
        <begin position="85"/>
        <end position="108"/>
    </location>
</feature>
<dbReference type="EMBL" id="JAKGBZ010000067">
    <property type="protein sequence ID" value="MCF3948657.1"/>
    <property type="molecule type" value="Genomic_DNA"/>
</dbReference>
<dbReference type="InterPro" id="IPR000701">
    <property type="entry name" value="SuccDH_FuR_B_TM-su"/>
</dbReference>
<comment type="function">
    <text evidence="2">Membrane-anchoring subunit of succinate dehydrogenase (SDH).</text>
</comment>
<evidence type="ECO:0000256" key="6">
    <source>
        <dbReference type="ARBA" id="ARBA00022723"/>
    </source>
</evidence>
<gene>
    <name evidence="11" type="ORF">L2A60_18520</name>
</gene>
<name>A0ABS9E4W7_9PROT</name>
<keyword evidence="9 10" id="KW-0472">Membrane</keyword>
<keyword evidence="8" id="KW-0408">Iron</keyword>
<organism evidence="11 12">
    <name type="scientific">Acidiphilium iwatense</name>
    <dbReference type="NCBI Taxonomy" id="768198"/>
    <lineage>
        <taxon>Bacteria</taxon>
        <taxon>Pseudomonadati</taxon>
        <taxon>Pseudomonadota</taxon>
        <taxon>Alphaproteobacteria</taxon>
        <taxon>Acetobacterales</taxon>
        <taxon>Acidocellaceae</taxon>
        <taxon>Acidiphilium</taxon>
    </lineage>
</organism>
<dbReference type="Proteomes" id="UP001521209">
    <property type="component" value="Unassembled WGS sequence"/>
</dbReference>
<sequence>MNARLYFWQRGSAALMVPMIVVHLAVIFYATSQRLTAAEILSRTQGSLAWGLFYGAFVLLASIHASIGTRNILCEWGRLKSGSAGAVASVFGAALIALGLRAVAAVVLP</sequence>
<evidence type="ECO:0000256" key="3">
    <source>
        <dbReference type="ARBA" id="ARBA00004370"/>
    </source>
</evidence>